<comment type="caution">
    <text evidence="1">The sequence shown here is derived from an EMBL/GenBank/DDBJ whole genome shotgun (WGS) entry which is preliminary data.</text>
</comment>
<dbReference type="OrthoDB" id="5413892at2759"/>
<dbReference type="EMBL" id="CAJNOC010000248">
    <property type="protein sequence ID" value="CAF0733113.1"/>
    <property type="molecule type" value="Genomic_DNA"/>
</dbReference>
<gene>
    <name evidence="1" type="ORF">OXX778_LOCUS2964</name>
</gene>
<organism evidence="1 2">
    <name type="scientific">Brachionus calyciflorus</name>
    <dbReference type="NCBI Taxonomy" id="104777"/>
    <lineage>
        <taxon>Eukaryota</taxon>
        <taxon>Metazoa</taxon>
        <taxon>Spiralia</taxon>
        <taxon>Gnathifera</taxon>
        <taxon>Rotifera</taxon>
        <taxon>Eurotatoria</taxon>
        <taxon>Monogononta</taxon>
        <taxon>Pseudotrocha</taxon>
        <taxon>Ploima</taxon>
        <taxon>Brachionidae</taxon>
        <taxon>Brachionus</taxon>
    </lineage>
</organism>
<dbReference type="Gene3D" id="1.20.5.300">
    <property type="match status" value="1"/>
</dbReference>
<proteinExistence type="predicted"/>
<protein>
    <submittedName>
        <fullName evidence="1">Uncharacterized protein</fullName>
    </submittedName>
</protein>
<dbReference type="Proteomes" id="UP000663879">
    <property type="component" value="Unassembled WGS sequence"/>
</dbReference>
<dbReference type="AlphaFoldDB" id="A0A813N173"/>
<keyword evidence="2" id="KW-1185">Reference proteome</keyword>
<evidence type="ECO:0000313" key="1">
    <source>
        <dbReference type="EMBL" id="CAF0733113.1"/>
    </source>
</evidence>
<accession>A0A813N173</accession>
<reference evidence="1" key="1">
    <citation type="submission" date="2021-02" db="EMBL/GenBank/DDBJ databases">
        <authorList>
            <person name="Nowell W R."/>
        </authorList>
    </citation>
    <scope>NUCLEOTIDE SEQUENCE</scope>
    <source>
        <strain evidence="1">Ploen Becks lab</strain>
    </source>
</reference>
<name>A0A813N173_9BILA</name>
<evidence type="ECO:0000313" key="2">
    <source>
        <dbReference type="Proteomes" id="UP000663879"/>
    </source>
</evidence>
<sequence length="177" mass="20166">MNKNKKHKPLKILKAKMNNIERDVTEYLNASGNLLQKQRNFAPPLIELSRITQGLADLPNLINQLRTDMTNGFKEVDKSLKAINKRMDSIEIRMNDTETNSLARSLNAQCISVDSNITWIRLRNEDLPIDCQTLGDFNRLSATQLKKLVKYYGLKDEGQVEQNRKSVGHLLGLPAYA</sequence>